<gene>
    <name evidence="1" type="ORF">J2W40_001358</name>
</gene>
<sequence length="120" mass="12946">MMRHSYWGLLLSLSACGSDPSVLGNGPDARVDDGMADCAIGPDAAWARDCVIERAGNMLTIRHPDGGFRRFTVLDDGRGLEAADGAEEARLQLIDKDQIEIRIGGDRYRMSVQVAGSAPR</sequence>
<dbReference type="PROSITE" id="PS51257">
    <property type="entry name" value="PROKAR_LIPOPROTEIN"/>
    <property type="match status" value="1"/>
</dbReference>
<evidence type="ECO:0008006" key="3">
    <source>
        <dbReference type="Google" id="ProtNLM"/>
    </source>
</evidence>
<dbReference type="Proteomes" id="UP001267638">
    <property type="component" value="Unassembled WGS sequence"/>
</dbReference>
<comment type="caution">
    <text evidence="1">The sequence shown here is derived from an EMBL/GenBank/DDBJ whole genome shotgun (WGS) entry which is preliminary data.</text>
</comment>
<dbReference type="RefSeq" id="WP_310222925.1">
    <property type="nucleotide sequence ID" value="NZ_JAVDWV010000005.1"/>
</dbReference>
<dbReference type="EMBL" id="JAVDWV010000005">
    <property type="protein sequence ID" value="MDR7154546.1"/>
    <property type="molecule type" value="Genomic_DNA"/>
</dbReference>
<proteinExistence type="predicted"/>
<reference evidence="1 2" key="1">
    <citation type="submission" date="2023-07" db="EMBL/GenBank/DDBJ databases">
        <title>Sorghum-associated microbial communities from plants grown in Nebraska, USA.</title>
        <authorList>
            <person name="Schachtman D."/>
        </authorList>
    </citation>
    <scope>NUCLEOTIDE SEQUENCE [LARGE SCALE GENOMIC DNA]</scope>
    <source>
        <strain evidence="1 2">4256</strain>
    </source>
</reference>
<accession>A0ABU1X045</accession>
<organism evidence="1 2">
    <name type="scientific">Sphingobium xenophagum</name>
    <dbReference type="NCBI Taxonomy" id="121428"/>
    <lineage>
        <taxon>Bacteria</taxon>
        <taxon>Pseudomonadati</taxon>
        <taxon>Pseudomonadota</taxon>
        <taxon>Alphaproteobacteria</taxon>
        <taxon>Sphingomonadales</taxon>
        <taxon>Sphingomonadaceae</taxon>
        <taxon>Sphingobium</taxon>
    </lineage>
</organism>
<keyword evidence="2" id="KW-1185">Reference proteome</keyword>
<evidence type="ECO:0000313" key="1">
    <source>
        <dbReference type="EMBL" id="MDR7154546.1"/>
    </source>
</evidence>
<evidence type="ECO:0000313" key="2">
    <source>
        <dbReference type="Proteomes" id="UP001267638"/>
    </source>
</evidence>
<name>A0ABU1X045_SPHXE</name>
<protein>
    <recommendedName>
        <fullName evidence="3">Lipoprotein</fullName>
    </recommendedName>
</protein>